<dbReference type="AlphaFoldDB" id="A0A085WL03"/>
<dbReference type="STRING" id="394096.DB31_7603"/>
<name>A0A085WL03_9BACT</name>
<dbReference type="RefSeq" id="WP_044189081.1">
    <property type="nucleotide sequence ID" value="NZ_JMCB01000006.1"/>
</dbReference>
<organism evidence="2 3">
    <name type="scientific">Hyalangium minutum</name>
    <dbReference type="NCBI Taxonomy" id="394096"/>
    <lineage>
        <taxon>Bacteria</taxon>
        <taxon>Pseudomonadati</taxon>
        <taxon>Myxococcota</taxon>
        <taxon>Myxococcia</taxon>
        <taxon>Myxococcales</taxon>
        <taxon>Cystobacterineae</taxon>
        <taxon>Archangiaceae</taxon>
        <taxon>Hyalangium</taxon>
    </lineage>
</organism>
<feature type="domain" description="Luciferase-like" evidence="1">
    <location>
        <begin position="1"/>
        <end position="364"/>
    </location>
</feature>
<dbReference type="OrthoDB" id="7239898at2"/>
<dbReference type="InterPro" id="IPR036661">
    <property type="entry name" value="Luciferase-like_sf"/>
</dbReference>
<accession>A0A085WL03</accession>
<dbReference type="SUPFAM" id="SSF51679">
    <property type="entry name" value="Bacterial luciferase-like"/>
    <property type="match status" value="1"/>
</dbReference>
<dbReference type="EMBL" id="JMCB01000006">
    <property type="protein sequence ID" value="KFE68366.1"/>
    <property type="molecule type" value="Genomic_DNA"/>
</dbReference>
<sequence length="403" mass="45874">MLFDIFHSVGTTDWVRAERQVFEELLEQTRLAEQLGYTTMWLSESHYSSEPQKGHAEPVVPTYPGELGLSNDAPQLIQFLLDRTQRIGFGTAIYNIVGGNGGPIRSAEAMRMLAFLNGLRDTPRMLRIGVASGRFEFINRPFGVHPRDAEEKLLWKQYKRFVFLEALEIFLRLSNGETLSSEMLTPLTLGREHFDSDGEWERARKELARLSAGPLPERLPYRRRWNFEPIRLVPSLSPAMRECQRFVLGSADPLAREIGCKFADLDIFNLSFTSAESLNALHREMTGRASAHGSVWHRGRLPRTALIFIDPDQRRAEEAASRGMDIYLEGMRGTLATPPKEALLAKALVGDAHAIREQLAEGGARGFHREDCVMLWFEFTRGHDEVLKQMRYFAQEVMPHFVA</sequence>
<dbReference type="Gene3D" id="3.20.20.30">
    <property type="entry name" value="Luciferase-like domain"/>
    <property type="match status" value="1"/>
</dbReference>
<dbReference type="GO" id="GO:0005829">
    <property type="term" value="C:cytosol"/>
    <property type="evidence" value="ECO:0007669"/>
    <property type="project" value="TreeGrafter"/>
</dbReference>
<dbReference type="Pfam" id="PF00296">
    <property type="entry name" value="Bac_luciferase"/>
    <property type="match status" value="1"/>
</dbReference>
<dbReference type="InterPro" id="IPR050766">
    <property type="entry name" value="Bact_Lucif_Oxidored"/>
</dbReference>
<reference evidence="2 3" key="1">
    <citation type="submission" date="2014-04" db="EMBL/GenBank/DDBJ databases">
        <title>Genome assembly of Hyalangium minutum DSM 14724.</title>
        <authorList>
            <person name="Sharma G."/>
            <person name="Subramanian S."/>
        </authorList>
    </citation>
    <scope>NUCLEOTIDE SEQUENCE [LARGE SCALE GENOMIC DNA]</scope>
    <source>
        <strain evidence="2 3">DSM 14724</strain>
    </source>
</reference>
<evidence type="ECO:0000259" key="1">
    <source>
        <dbReference type="Pfam" id="PF00296"/>
    </source>
</evidence>
<keyword evidence="3" id="KW-1185">Reference proteome</keyword>
<gene>
    <name evidence="2" type="ORF">DB31_7603</name>
</gene>
<dbReference type="PANTHER" id="PTHR30137:SF6">
    <property type="entry name" value="LUCIFERASE-LIKE MONOOXYGENASE"/>
    <property type="match status" value="1"/>
</dbReference>
<evidence type="ECO:0000313" key="2">
    <source>
        <dbReference type="EMBL" id="KFE68366.1"/>
    </source>
</evidence>
<proteinExistence type="predicted"/>
<evidence type="ECO:0000313" key="3">
    <source>
        <dbReference type="Proteomes" id="UP000028725"/>
    </source>
</evidence>
<dbReference type="GO" id="GO:0016705">
    <property type="term" value="F:oxidoreductase activity, acting on paired donors, with incorporation or reduction of molecular oxygen"/>
    <property type="evidence" value="ECO:0007669"/>
    <property type="project" value="InterPro"/>
</dbReference>
<protein>
    <recommendedName>
        <fullName evidence="1">Luciferase-like domain-containing protein</fullName>
    </recommendedName>
</protein>
<dbReference type="Proteomes" id="UP000028725">
    <property type="component" value="Unassembled WGS sequence"/>
</dbReference>
<comment type="caution">
    <text evidence="2">The sequence shown here is derived from an EMBL/GenBank/DDBJ whole genome shotgun (WGS) entry which is preliminary data.</text>
</comment>
<dbReference type="PANTHER" id="PTHR30137">
    <property type="entry name" value="LUCIFERASE-LIKE MONOOXYGENASE"/>
    <property type="match status" value="1"/>
</dbReference>
<dbReference type="InterPro" id="IPR011251">
    <property type="entry name" value="Luciferase-like_dom"/>
</dbReference>